<dbReference type="Gramene" id="Os11t0105350-00">
    <property type="protein sequence ID" value="Os11t0105350-00"/>
    <property type="gene ID" value="Os11g0105350"/>
</dbReference>
<dbReference type="InParanoid" id="A0A0N7KSA9"/>
<dbReference type="Proteomes" id="UP000059680">
    <property type="component" value="Chromosome 11"/>
</dbReference>
<dbReference type="EMBL" id="AP014967">
    <property type="protein sequence ID" value="BAT12306.1"/>
    <property type="molecule type" value="Genomic_DNA"/>
</dbReference>
<sequence length="106" mass="11112">MFDLGVMHTRPVIMPCTAPTTDGLPRTATSQQTQATMLVVAQMCVLSTATDESVLAEKGSPPLKPVHPIHRMPAPATITTRLPPLAVAISSSSSSFLLGPTQYAAV</sequence>
<dbReference type="PaxDb" id="39947-A0A0N7KSA9"/>
<reference evidence="1 2" key="3">
    <citation type="journal article" date="2013" name="Rice">
        <title>Improvement of the Oryza sativa Nipponbare reference genome using next generation sequence and optical map data.</title>
        <authorList>
            <person name="Kawahara Y."/>
            <person name="de la Bastide M."/>
            <person name="Hamilton J.P."/>
            <person name="Kanamori H."/>
            <person name="McCombie W.R."/>
            <person name="Ouyang S."/>
            <person name="Schwartz D.C."/>
            <person name="Tanaka T."/>
            <person name="Wu J."/>
            <person name="Zhou S."/>
            <person name="Childs K.L."/>
            <person name="Davidson R.M."/>
            <person name="Lin H."/>
            <person name="Quesada-Ocampo L."/>
            <person name="Vaillancourt B."/>
            <person name="Sakai H."/>
            <person name="Lee S.S."/>
            <person name="Kim J."/>
            <person name="Numa H."/>
            <person name="Itoh T."/>
            <person name="Buell C.R."/>
            <person name="Matsumoto T."/>
        </authorList>
    </citation>
    <scope>NUCLEOTIDE SEQUENCE [LARGE SCALE GENOMIC DNA]</scope>
    <source>
        <strain evidence="2">cv. Nipponbare</strain>
    </source>
</reference>
<proteinExistence type="predicted"/>
<organism evidence="1 2">
    <name type="scientific">Oryza sativa subsp. japonica</name>
    <name type="common">Rice</name>
    <dbReference type="NCBI Taxonomy" id="39947"/>
    <lineage>
        <taxon>Eukaryota</taxon>
        <taxon>Viridiplantae</taxon>
        <taxon>Streptophyta</taxon>
        <taxon>Embryophyta</taxon>
        <taxon>Tracheophyta</taxon>
        <taxon>Spermatophyta</taxon>
        <taxon>Magnoliopsida</taxon>
        <taxon>Liliopsida</taxon>
        <taxon>Poales</taxon>
        <taxon>Poaceae</taxon>
        <taxon>BOP clade</taxon>
        <taxon>Oryzoideae</taxon>
        <taxon>Oryzeae</taxon>
        <taxon>Oryzinae</taxon>
        <taxon>Oryza</taxon>
        <taxon>Oryza sativa</taxon>
    </lineage>
</organism>
<dbReference type="OMA" id="MHTRPVI"/>
<reference evidence="2" key="1">
    <citation type="journal article" date="2005" name="Nature">
        <title>The map-based sequence of the rice genome.</title>
        <authorList>
            <consortium name="International rice genome sequencing project (IRGSP)"/>
            <person name="Matsumoto T."/>
            <person name="Wu J."/>
            <person name="Kanamori H."/>
            <person name="Katayose Y."/>
            <person name="Fujisawa M."/>
            <person name="Namiki N."/>
            <person name="Mizuno H."/>
            <person name="Yamamoto K."/>
            <person name="Antonio B.A."/>
            <person name="Baba T."/>
            <person name="Sakata K."/>
            <person name="Nagamura Y."/>
            <person name="Aoki H."/>
            <person name="Arikawa K."/>
            <person name="Arita K."/>
            <person name="Bito T."/>
            <person name="Chiden Y."/>
            <person name="Fujitsuka N."/>
            <person name="Fukunaka R."/>
            <person name="Hamada M."/>
            <person name="Harada C."/>
            <person name="Hayashi A."/>
            <person name="Hijishita S."/>
            <person name="Honda M."/>
            <person name="Hosokawa S."/>
            <person name="Ichikawa Y."/>
            <person name="Idonuma A."/>
            <person name="Iijima M."/>
            <person name="Ikeda M."/>
            <person name="Ikeno M."/>
            <person name="Ito K."/>
            <person name="Ito S."/>
            <person name="Ito T."/>
            <person name="Ito Y."/>
            <person name="Ito Y."/>
            <person name="Iwabuchi A."/>
            <person name="Kamiya K."/>
            <person name="Karasawa W."/>
            <person name="Kurita K."/>
            <person name="Katagiri S."/>
            <person name="Kikuta A."/>
            <person name="Kobayashi H."/>
            <person name="Kobayashi N."/>
            <person name="Machita K."/>
            <person name="Maehara T."/>
            <person name="Masukawa M."/>
            <person name="Mizubayashi T."/>
            <person name="Mukai Y."/>
            <person name="Nagasaki H."/>
            <person name="Nagata Y."/>
            <person name="Naito S."/>
            <person name="Nakashima M."/>
            <person name="Nakama Y."/>
            <person name="Nakamichi Y."/>
            <person name="Nakamura M."/>
            <person name="Meguro A."/>
            <person name="Negishi M."/>
            <person name="Ohta I."/>
            <person name="Ohta T."/>
            <person name="Okamoto M."/>
            <person name="Ono N."/>
            <person name="Saji S."/>
            <person name="Sakaguchi M."/>
            <person name="Sakai K."/>
            <person name="Shibata M."/>
            <person name="Shimokawa T."/>
            <person name="Song J."/>
            <person name="Takazaki Y."/>
            <person name="Terasawa K."/>
            <person name="Tsugane M."/>
            <person name="Tsuji K."/>
            <person name="Ueda S."/>
            <person name="Waki K."/>
            <person name="Yamagata H."/>
            <person name="Yamamoto M."/>
            <person name="Yamamoto S."/>
            <person name="Yamane H."/>
            <person name="Yoshiki S."/>
            <person name="Yoshihara R."/>
            <person name="Yukawa K."/>
            <person name="Zhong H."/>
            <person name="Yano M."/>
            <person name="Yuan Q."/>
            <person name="Ouyang S."/>
            <person name="Liu J."/>
            <person name="Jones K.M."/>
            <person name="Gansberger K."/>
            <person name="Moffat K."/>
            <person name="Hill J."/>
            <person name="Bera J."/>
            <person name="Fadrosh D."/>
            <person name="Jin S."/>
            <person name="Johri S."/>
            <person name="Kim M."/>
            <person name="Overton L."/>
            <person name="Reardon M."/>
            <person name="Tsitrin T."/>
            <person name="Vuong H."/>
            <person name="Weaver B."/>
            <person name="Ciecko A."/>
            <person name="Tallon L."/>
            <person name="Jackson J."/>
            <person name="Pai G."/>
            <person name="Aken S.V."/>
            <person name="Utterback T."/>
            <person name="Reidmuller S."/>
            <person name="Feldblyum T."/>
            <person name="Hsiao J."/>
            <person name="Zismann V."/>
            <person name="Iobst S."/>
            <person name="de Vazeille A.R."/>
            <person name="Buell C.R."/>
            <person name="Ying K."/>
            <person name="Li Y."/>
            <person name="Lu T."/>
            <person name="Huang Y."/>
            <person name="Zhao Q."/>
            <person name="Feng Q."/>
            <person name="Zhang L."/>
            <person name="Zhu J."/>
            <person name="Weng Q."/>
            <person name="Mu J."/>
            <person name="Lu Y."/>
            <person name="Fan D."/>
            <person name="Liu Y."/>
            <person name="Guan J."/>
            <person name="Zhang Y."/>
            <person name="Yu S."/>
            <person name="Liu X."/>
            <person name="Zhang Y."/>
            <person name="Hong G."/>
            <person name="Han B."/>
            <person name="Choisne N."/>
            <person name="Demange N."/>
            <person name="Orjeda G."/>
            <person name="Samain S."/>
            <person name="Cattolico L."/>
            <person name="Pelletier E."/>
            <person name="Couloux A."/>
            <person name="Segurens B."/>
            <person name="Wincker P."/>
            <person name="D'Hont A."/>
            <person name="Scarpelli C."/>
            <person name="Weissenbach J."/>
            <person name="Salanoubat M."/>
            <person name="Quetier F."/>
            <person name="Yu Y."/>
            <person name="Kim H.R."/>
            <person name="Rambo T."/>
            <person name="Currie J."/>
            <person name="Collura K."/>
            <person name="Luo M."/>
            <person name="Yang T."/>
            <person name="Ammiraju J.S.S."/>
            <person name="Engler F."/>
            <person name="Soderlund C."/>
            <person name="Wing R.A."/>
            <person name="Palmer L.E."/>
            <person name="de la Bastide M."/>
            <person name="Spiegel L."/>
            <person name="Nascimento L."/>
            <person name="Zutavern T."/>
            <person name="O'Shaughnessy A."/>
            <person name="Dike S."/>
            <person name="Dedhia N."/>
            <person name="Preston R."/>
            <person name="Balija V."/>
            <person name="McCombie W.R."/>
            <person name="Chow T."/>
            <person name="Chen H."/>
            <person name="Chung M."/>
            <person name="Chen C."/>
            <person name="Shaw J."/>
            <person name="Wu H."/>
            <person name="Hsiao K."/>
            <person name="Chao Y."/>
            <person name="Chu M."/>
            <person name="Cheng C."/>
            <person name="Hour A."/>
            <person name="Lee P."/>
            <person name="Lin S."/>
            <person name="Lin Y."/>
            <person name="Liou J."/>
            <person name="Liu S."/>
            <person name="Hsing Y."/>
            <person name="Raghuvanshi S."/>
            <person name="Mohanty A."/>
            <person name="Bharti A.K."/>
            <person name="Gaur A."/>
            <person name="Gupta V."/>
            <person name="Kumar D."/>
            <person name="Ravi V."/>
            <person name="Vij S."/>
            <person name="Kapur A."/>
            <person name="Khurana P."/>
            <person name="Khurana P."/>
            <person name="Khurana J.P."/>
            <person name="Tyagi A.K."/>
            <person name="Gaikwad K."/>
            <person name="Singh A."/>
            <person name="Dalal V."/>
            <person name="Srivastava S."/>
            <person name="Dixit A."/>
            <person name="Pal A.K."/>
            <person name="Ghazi I.A."/>
            <person name="Yadav M."/>
            <person name="Pandit A."/>
            <person name="Bhargava A."/>
            <person name="Sureshbabu K."/>
            <person name="Batra K."/>
            <person name="Sharma T.R."/>
            <person name="Mohapatra T."/>
            <person name="Singh N.K."/>
            <person name="Messing J."/>
            <person name="Nelson A.B."/>
            <person name="Fuks G."/>
            <person name="Kavchok S."/>
            <person name="Keizer G."/>
            <person name="Linton E."/>
            <person name="Llaca V."/>
            <person name="Song R."/>
            <person name="Tanyolac B."/>
            <person name="Young S."/>
            <person name="Ho-Il K."/>
            <person name="Hahn J.H."/>
            <person name="Sangsakoo G."/>
            <person name="Vanavichit A."/>
            <person name="de Mattos Luiz.A.T."/>
            <person name="Zimmer P.D."/>
            <person name="Malone G."/>
            <person name="Dellagostin O."/>
            <person name="de Oliveira A.C."/>
            <person name="Bevan M."/>
            <person name="Bancroft I."/>
            <person name="Minx P."/>
            <person name="Cordum H."/>
            <person name="Wilson R."/>
            <person name="Cheng Z."/>
            <person name="Jin W."/>
            <person name="Jiang J."/>
            <person name="Leong S.A."/>
            <person name="Iwama H."/>
            <person name="Gojobori T."/>
            <person name="Itoh T."/>
            <person name="Niimura Y."/>
            <person name="Fujii Y."/>
            <person name="Habara T."/>
            <person name="Sakai H."/>
            <person name="Sato Y."/>
            <person name="Wilson G."/>
            <person name="Kumar K."/>
            <person name="McCouch S."/>
            <person name="Juretic N."/>
            <person name="Hoen D."/>
            <person name="Wright S."/>
            <person name="Bruskiewich R."/>
            <person name="Bureau T."/>
            <person name="Miyao A."/>
            <person name="Hirochika H."/>
            <person name="Nishikawa T."/>
            <person name="Kadowaki K."/>
            <person name="Sugiura M."/>
            <person name="Burr B."/>
            <person name="Sasaki T."/>
        </authorList>
    </citation>
    <scope>NUCLEOTIDE SEQUENCE [LARGE SCALE GENOMIC DNA]</scope>
    <source>
        <strain evidence="2">cv. Nipponbare</strain>
    </source>
</reference>
<protein>
    <submittedName>
        <fullName evidence="1">Os11g0105350 protein</fullName>
    </submittedName>
</protein>
<keyword evidence="2" id="KW-1185">Reference proteome</keyword>
<evidence type="ECO:0000313" key="1">
    <source>
        <dbReference type="EMBL" id="BAT12306.1"/>
    </source>
</evidence>
<reference evidence="1 2" key="2">
    <citation type="journal article" date="2013" name="Plant Cell Physiol.">
        <title>Rice Annotation Project Database (RAP-DB): an integrative and interactive database for rice genomics.</title>
        <authorList>
            <person name="Sakai H."/>
            <person name="Lee S.S."/>
            <person name="Tanaka T."/>
            <person name="Numa H."/>
            <person name="Kim J."/>
            <person name="Kawahara Y."/>
            <person name="Wakimoto H."/>
            <person name="Yang C.C."/>
            <person name="Iwamoto M."/>
            <person name="Abe T."/>
            <person name="Yamada Y."/>
            <person name="Muto A."/>
            <person name="Inokuchi H."/>
            <person name="Ikemura T."/>
            <person name="Matsumoto T."/>
            <person name="Sasaki T."/>
            <person name="Itoh T."/>
        </authorList>
    </citation>
    <scope>NUCLEOTIDE SEQUENCE [LARGE SCALE GENOMIC DNA]</scope>
    <source>
        <strain evidence="2">cv. Nipponbare</strain>
    </source>
</reference>
<gene>
    <name evidence="1" type="ordered locus">Os11g0105350</name>
    <name evidence="1" type="ORF">OSNPB_110105350</name>
</gene>
<evidence type="ECO:0000313" key="2">
    <source>
        <dbReference type="Proteomes" id="UP000059680"/>
    </source>
</evidence>
<dbReference type="AlphaFoldDB" id="A0A0N7KSA9"/>
<accession>A0A0N7KSA9</accession>
<name>A0A0N7KSA9_ORYSJ</name>